<sequence>MAHPMSVTTEFGSGDTWLAQCSMHPALVRKAWRLGTLASIHSGARWRVAETTVAHGMPAAARIRETQRGPVLIDPYGDRAWWLVPRDAEDELSDVRQVQVHPAGWILRCPPTGREMERLHWLWSPDGTGHLTDPAVLAAAFGPGGRLPEAS</sequence>
<dbReference type="RefSeq" id="WP_398654434.1">
    <property type="nucleotide sequence ID" value="NZ_JBITDC010000001.1"/>
</dbReference>
<evidence type="ECO:0000313" key="2">
    <source>
        <dbReference type="Proteomes" id="UP001612415"/>
    </source>
</evidence>
<proteinExistence type="predicted"/>
<dbReference type="EMBL" id="JBITDC010000001">
    <property type="protein sequence ID" value="MFI5673408.1"/>
    <property type="molecule type" value="Genomic_DNA"/>
</dbReference>
<organism evidence="1 2">
    <name type="scientific">Streptomyces cellulosae</name>
    <dbReference type="NCBI Taxonomy" id="1968"/>
    <lineage>
        <taxon>Bacteria</taxon>
        <taxon>Bacillati</taxon>
        <taxon>Actinomycetota</taxon>
        <taxon>Actinomycetes</taxon>
        <taxon>Kitasatosporales</taxon>
        <taxon>Streptomycetaceae</taxon>
        <taxon>Streptomyces</taxon>
    </lineage>
</organism>
<evidence type="ECO:0000313" key="1">
    <source>
        <dbReference type="EMBL" id="MFI5673408.1"/>
    </source>
</evidence>
<name>A0ABW7XUI2_STRCE</name>
<gene>
    <name evidence="1" type="ORF">ACIA8P_01870</name>
</gene>
<dbReference type="Proteomes" id="UP001612415">
    <property type="component" value="Unassembled WGS sequence"/>
</dbReference>
<keyword evidence="2" id="KW-1185">Reference proteome</keyword>
<protein>
    <submittedName>
        <fullName evidence="1">Uncharacterized protein</fullName>
    </submittedName>
</protein>
<comment type="caution">
    <text evidence="1">The sequence shown here is derived from an EMBL/GenBank/DDBJ whole genome shotgun (WGS) entry which is preliminary data.</text>
</comment>
<reference evidence="1 2" key="1">
    <citation type="submission" date="2024-10" db="EMBL/GenBank/DDBJ databases">
        <title>The Natural Products Discovery Center: Release of the First 8490 Sequenced Strains for Exploring Actinobacteria Biosynthetic Diversity.</title>
        <authorList>
            <person name="Kalkreuter E."/>
            <person name="Kautsar S.A."/>
            <person name="Yang D."/>
            <person name="Bader C.D."/>
            <person name="Teijaro C.N."/>
            <person name="Fluegel L."/>
            <person name="Davis C.M."/>
            <person name="Simpson J.R."/>
            <person name="Lauterbach L."/>
            <person name="Steele A.D."/>
            <person name="Gui C."/>
            <person name="Meng S."/>
            <person name="Li G."/>
            <person name="Viehrig K."/>
            <person name="Ye F."/>
            <person name="Su P."/>
            <person name="Kiefer A.F."/>
            <person name="Nichols A."/>
            <person name="Cepeda A.J."/>
            <person name="Yan W."/>
            <person name="Fan B."/>
            <person name="Jiang Y."/>
            <person name="Adhikari A."/>
            <person name="Zheng C.-J."/>
            <person name="Schuster L."/>
            <person name="Cowan T.M."/>
            <person name="Smanski M.J."/>
            <person name="Chevrette M.G."/>
            <person name="De Carvalho L.P.S."/>
            <person name="Shen B."/>
        </authorList>
    </citation>
    <scope>NUCLEOTIDE SEQUENCE [LARGE SCALE GENOMIC DNA]</scope>
    <source>
        <strain evidence="1 2">NPDC051599</strain>
    </source>
</reference>
<accession>A0ABW7XUI2</accession>